<dbReference type="AlphaFoldDB" id="A0A1C3WK89"/>
<sequence>MSLSTPFVKERRDSRSSNQPSTFAGLGSSYRLQVEDHRPVDYQIRNIPCDGSHQYGLKLRRIMR</sequence>
<dbReference type="EMBL" id="FMAC01000025">
    <property type="protein sequence ID" value="SCB40443.1"/>
    <property type="molecule type" value="Genomic_DNA"/>
</dbReference>
<evidence type="ECO:0000256" key="1">
    <source>
        <dbReference type="SAM" id="MobiDB-lite"/>
    </source>
</evidence>
<evidence type="ECO:0000313" key="2">
    <source>
        <dbReference type="EMBL" id="SCB40443.1"/>
    </source>
</evidence>
<reference evidence="3" key="1">
    <citation type="submission" date="2016-08" db="EMBL/GenBank/DDBJ databases">
        <authorList>
            <person name="Varghese N."/>
            <person name="Submissions Spin"/>
        </authorList>
    </citation>
    <scope>NUCLEOTIDE SEQUENCE [LARGE SCALE GENOMIC DNA]</scope>
    <source>
        <strain evidence="3">CCBAU 57015</strain>
    </source>
</reference>
<name>A0A1C3WK89_9HYPH</name>
<organism evidence="2 3">
    <name type="scientific">Rhizobium hainanense</name>
    <dbReference type="NCBI Taxonomy" id="52131"/>
    <lineage>
        <taxon>Bacteria</taxon>
        <taxon>Pseudomonadati</taxon>
        <taxon>Pseudomonadota</taxon>
        <taxon>Alphaproteobacteria</taxon>
        <taxon>Hyphomicrobiales</taxon>
        <taxon>Rhizobiaceae</taxon>
        <taxon>Rhizobium/Agrobacterium group</taxon>
        <taxon>Rhizobium</taxon>
    </lineage>
</organism>
<feature type="region of interest" description="Disordered" evidence="1">
    <location>
        <begin position="1"/>
        <end position="29"/>
    </location>
</feature>
<gene>
    <name evidence="2" type="ORF">GA0061100_1254</name>
</gene>
<keyword evidence="3" id="KW-1185">Reference proteome</keyword>
<dbReference type="Proteomes" id="UP000186228">
    <property type="component" value="Unassembled WGS sequence"/>
</dbReference>
<accession>A0A1C3WK89</accession>
<protein>
    <submittedName>
        <fullName evidence="2">Uncharacterized protein</fullName>
    </submittedName>
</protein>
<proteinExistence type="predicted"/>
<evidence type="ECO:0000313" key="3">
    <source>
        <dbReference type="Proteomes" id="UP000186228"/>
    </source>
</evidence>